<feature type="binding site" evidence="8">
    <location>
        <begin position="224"/>
        <end position="230"/>
    </location>
    <ligand>
        <name>ATP</name>
        <dbReference type="ChEBI" id="CHEBI:30616"/>
    </ligand>
</feature>
<name>A0A519BI42_ACIG2</name>
<dbReference type="PIRSF" id="PIRSF000729">
    <property type="entry name" value="GK"/>
    <property type="match status" value="1"/>
</dbReference>
<comment type="caution">
    <text evidence="8">Lacks conserved residue(s) required for the propagation of feature annotation.</text>
</comment>
<evidence type="ECO:0000256" key="3">
    <source>
        <dbReference type="ARBA" id="ARBA00022650"/>
    </source>
</evidence>
<feature type="binding site" evidence="8">
    <location>
        <position position="61"/>
    </location>
    <ligand>
        <name>substrate</name>
    </ligand>
</feature>
<dbReference type="InterPro" id="IPR005715">
    <property type="entry name" value="Glu_5kinase/COase_Synthase"/>
</dbReference>
<comment type="caution">
    <text evidence="10">The sequence shown here is derived from an EMBL/GenBank/DDBJ whole genome shotgun (WGS) entry which is preliminary data.</text>
</comment>
<evidence type="ECO:0000256" key="2">
    <source>
        <dbReference type="ARBA" id="ARBA00022605"/>
    </source>
</evidence>
<dbReference type="EMBL" id="SGBC01000001">
    <property type="protein sequence ID" value="RZD16924.1"/>
    <property type="molecule type" value="Genomic_DNA"/>
</dbReference>
<keyword evidence="4 8" id="KW-0808">Transferase</keyword>
<keyword evidence="1 8" id="KW-0963">Cytoplasm</keyword>
<dbReference type="InterPro" id="IPR036974">
    <property type="entry name" value="PUA_sf"/>
</dbReference>
<dbReference type="PANTHER" id="PTHR43654:SF1">
    <property type="entry name" value="ISOPENTENYL PHOSPHATE KINASE"/>
    <property type="match status" value="1"/>
</dbReference>
<keyword evidence="7 8" id="KW-0067">ATP-binding</keyword>
<dbReference type="Gene3D" id="2.30.130.10">
    <property type="entry name" value="PUA domain"/>
    <property type="match status" value="1"/>
</dbReference>
<dbReference type="AlphaFoldDB" id="A0A519BI42"/>
<dbReference type="GO" id="GO:0005829">
    <property type="term" value="C:cytosol"/>
    <property type="evidence" value="ECO:0007669"/>
    <property type="project" value="TreeGrafter"/>
</dbReference>
<dbReference type="UniPathway" id="UPA00098">
    <property type="reaction ID" value="UER00359"/>
</dbReference>
<dbReference type="InterPro" id="IPR001057">
    <property type="entry name" value="Glu/AcGlu_kinase"/>
</dbReference>
<dbReference type="SMART" id="SM00359">
    <property type="entry name" value="PUA"/>
    <property type="match status" value="1"/>
</dbReference>
<evidence type="ECO:0000256" key="4">
    <source>
        <dbReference type="ARBA" id="ARBA00022679"/>
    </source>
</evidence>
<dbReference type="GO" id="GO:0005524">
    <property type="term" value="F:ATP binding"/>
    <property type="evidence" value="ECO:0007669"/>
    <property type="project" value="UniProtKB-KW"/>
</dbReference>
<dbReference type="CDD" id="cd04242">
    <property type="entry name" value="AAK_G5K_ProB"/>
    <property type="match status" value="1"/>
</dbReference>
<proteinExistence type="inferred from homology"/>
<dbReference type="InterPro" id="IPR015947">
    <property type="entry name" value="PUA-like_sf"/>
</dbReference>
<evidence type="ECO:0000313" key="10">
    <source>
        <dbReference type="EMBL" id="RZD16924.1"/>
    </source>
</evidence>
<dbReference type="Pfam" id="PF01472">
    <property type="entry name" value="PUA"/>
    <property type="match status" value="1"/>
</dbReference>
<accession>A0A519BI42</accession>
<dbReference type="NCBIfam" id="TIGR01027">
    <property type="entry name" value="proB"/>
    <property type="match status" value="1"/>
</dbReference>
<evidence type="ECO:0000256" key="1">
    <source>
        <dbReference type="ARBA" id="ARBA00022490"/>
    </source>
</evidence>
<feature type="binding site" evidence="8">
    <location>
        <position position="150"/>
    </location>
    <ligand>
        <name>substrate</name>
    </ligand>
</feature>
<dbReference type="PROSITE" id="PS50890">
    <property type="entry name" value="PUA"/>
    <property type="match status" value="1"/>
</dbReference>
<dbReference type="FunFam" id="3.40.1160.10:FF:000018">
    <property type="entry name" value="Glutamate 5-kinase"/>
    <property type="match status" value="1"/>
</dbReference>
<dbReference type="GO" id="GO:0003723">
    <property type="term" value="F:RNA binding"/>
    <property type="evidence" value="ECO:0007669"/>
    <property type="project" value="InterPro"/>
</dbReference>
<dbReference type="Gene3D" id="3.40.1160.10">
    <property type="entry name" value="Acetylglutamate kinase-like"/>
    <property type="match status" value="2"/>
</dbReference>
<evidence type="ECO:0000259" key="9">
    <source>
        <dbReference type="SMART" id="SM00359"/>
    </source>
</evidence>
<gene>
    <name evidence="8 10" type="primary">proB</name>
    <name evidence="10" type="ORF">EVJ46_01415</name>
</gene>
<dbReference type="InterPro" id="IPR036393">
    <property type="entry name" value="AceGlu_kinase-like_sf"/>
</dbReference>
<dbReference type="InterPro" id="IPR001048">
    <property type="entry name" value="Asp/Glu/Uridylate_kinase"/>
</dbReference>
<keyword evidence="3 8" id="KW-0641">Proline biosynthesis</keyword>
<dbReference type="PRINTS" id="PR00474">
    <property type="entry name" value="GLU5KINASE"/>
</dbReference>
<comment type="similarity">
    <text evidence="8">Belongs to the glutamate 5-kinase family.</text>
</comment>
<organism evidence="10 11">
    <name type="scientific">Acididesulfobacter guangdongensis</name>
    <dbReference type="NCBI Taxonomy" id="2597225"/>
    <lineage>
        <taxon>Bacteria</taxon>
        <taxon>Deltaproteobacteria</taxon>
        <taxon>Candidatus Acidulodesulfobacterales</taxon>
        <taxon>Candidatus Acididesulfobacter</taxon>
    </lineage>
</organism>
<comment type="pathway">
    <text evidence="8">Amino-acid biosynthesis; L-proline biosynthesis; L-glutamate 5-semialdehyde from L-glutamate: step 1/2.</text>
</comment>
<dbReference type="CDD" id="cd21157">
    <property type="entry name" value="PUA_G5K"/>
    <property type="match status" value="1"/>
</dbReference>
<comment type="catalytic activity">
    <reaction evidence="8">
        <text>L-glutamate + ATP = L-glutamyl 5-phosphate + ADP</text>
        <dbReference type="Rhea" id="RHEA:14877"/>
        <dbReference type="ChEBI" id="CHEBI:29985"/>
        <dbReference type="ChEBI" id="CHEBI:30616"/>
        <dbReference type="ChEBI" id="CHEBI:58274"/>
        <dbReference type="ChEBI" id="CHEBI:456216"/>
        <dbReference type="EC" id="2.7.2.11"/>
    </reaction>
</comment>
<sequence>MTEIINQNNDFFNLKKRIVVKIGTQVLIDDDGKLSSASFRKITEFVDALRFKKKEVILVSSGAIAAGRNVLNIETSAKFLTIPQKQALASCGQSLLMKTYSSHFKKYNIKTAQILLTKDDISSRKRFTNARNTIYELLKNNVVPIINENDTISTEEIKFSDNDYLSALTANLACADLLIILSNVNGVYDKNPYLNNSANQIKIIDNIKNFIDDFKDNSKSIHGTGGMKSKLESAYIASEAGIDTIIASGKDKKVLKSLSDGKITGTFILSSCEEISKKKHWLIFGMEKNGLLVCDQGAIEAITINNKSLLASGIIDVKGNFKKHNGIYIANEQNKIVAAGISNFDAEEIKKIKGLKSSEIQVMLNSMHANGIGIAVHKNNMVLL</sequence>
<evidence type="ECO:0000313" key="11">
    <source>
        <dbReference type="Proteomes" id="UP000316562"/>
    </source>
</evidence>
<dbReference type="GO" id="GO:0055129">
    <property type="term" value="P:L-proline biosynthetic process"/>
    <property type="evidence" value="ECO:0007669"/>
    <property type="project" value="UniProtKB-UniRule"/>
</dbReference>
<dbReference type="HAMAP" id="MF_00456">
    <property type="entry name" value="ProB"/>
    <property type="match status" value="1"/>
</dbReference>
<dbReference type="InterPro" id="IPR041739">
    <property type="entry name" value="G5K_ProB"/>
</dbReference>
<dbReference type="Proteomes" id="UP000316562">
    <property type="component" value="Unassembled WGS sequence"/>
</dbReference>
<evidence type="ECO:0000256" key="8">
    <source>
        <dbReference type="HAMAP-Rule" id="MF_00456"/>
    </source>
</evidence>
<comment type="subcellular location">
    <subcellularLocation>
        <location evidence="8">Cytoplasm</location>
    </subcellularLocation>
</comment>
<dbReference type="InterPro" id="IPR011529">
    <property type="entry name" value="Glu_5kinase"/>
</dbReference>
<dbReference type="GO" id="GO:0004349">
    <property type="term" value="F:glutamate 5-kinase activity"/>
    <property type="evidence" value="ECO:0007669"/>
    <property type="project" value="UniProtKB-UniRule"/>
</dbReference>
<feature type="domain" description="PUA" evidence="9">
    <location>
        <begin position="290"/>
        <end position="373"/>
    </location>
</feature>
<dbReference type="EC" id="2.7.2.11" evidence="8"/>
<keyword evidence="6 8" id="KW-0418">Kinase</keyword>
<dbReference type="SUPFAM" id="SSF88697">
    <property type="entry name" value="PUA domain-like"/>
    <property type="match status" value="1"/>
</dbReference>
<evidence type="ECO:0000256" key="6">
    <source>
        <dbReference type="ARBA" id="ARBA00022777"/>
    </source>
</evidence>
<protein>
    <recommendedName>
        <fullName evidence="8">Glutamate 5-kinase</fullName>
        <ecNumber evidence="8">2.7.2.11</ecNumber>
    </recommendedName>
    <alternativeName>
        <fullName evidence="8">Gamma-glutamyl kinase</fullName>
        <shortName evidence="8">GK</shortName>
    </alternativeName>
</protein>
<dbReference type="Pfam" id="PF00696">
    <property type="entry name" value="AA_kinase"/>
    <property type="match status" value="1"/>
</dbReference>
<feature type="binding site" evidence="8">
    <location>
        <position position="21"/>
    </location>
    <ligand>
        <name>ATP</name>
        <dbReference type="ChEBI" id="CHEBI:30616"/>
    </ligand>
</feature>
<comment type="function">
    <text evidence="8">Catalyzes the transfer of a phosphate group to glutamate to form L-glutamate 5-phosphate.</text>
</comment>
<evidence type="ECO:0000256" key="7">
    <source>
        <dbReference type="ARBA" id="ARBA00022840"/>
    </source>
</evidence>
<feature type="binding site" evidence="8">
    <location>
        <position position="162"/>
    </location>
    <ligand>
        <name>substrate</name>
    </ligand>
</feature>
<keyword evidence="5 8" id="KW-0547">Nucleotide-binding</keyword>
<dbReference type="InterPro" id="IPR002478">
    <property type="entry name" value="PUA"/>
</dbReference>
<dbReference type="SUPFAM" id="SSF53633">
    <property type="entry name" value="Carbamate kinase-like"/>
    <property type="match status" value="1"/>
</dbReference>
<evidence type="ECO:0000256" key="5">
    <source>
        <dbReference type="ARBA" id="ARBA00022741"/>
    </source>
</evidence>
<reference evidence="10 11" key="1">
    <citation type="journal article" date="2019" name="ISME J.">
        <title>Insights into ecological role of a new deltaproteobacterial order Candidatus Acidulodesulfobacterales by metagenomics and metatranscriptomics.</title>
        <authorList>
            <person name="Tan S."/>
            <person name="Liu J."/>
            <person name="Fang Y."/>
            <person name="Hedlund B.P."/>
            <person name="Lian Z.H."/>
            <person name="Huang L.Y."/>
            <person name="Li J.T."/>
            <person name="Huang L.N."/>
            <person name="Li W.J."/>
            <person name="Jiang H.C."/>
            <person name="Dong H.L."/>
            <person name="Shu W.S."/>
        </authorList>
    </citation>
    <scope>NUCLEOTIDE SEQUENCE [LARGE SCALE GENOMIC DNA]</scope>
    <source>
        <strain evidence="10">AP2</strain>
    </source>
</reference>
<dbReference type="PANTHER" id="PTHR43654">
    <property type="entry name" value="GLUTAMATE 5-KINASE"/>
    <property type="match status" value="1"/>
</dbReference>
<keyword evidence="2 8" id="KW-0028">Amino-acid biosynthesis</keyword>